<dbReference type="OrthoDB" id="4774874at2"/>
<organism evidence="1 2">
    <name type="scientific">Pseudoroseomonas cervicalis ATCC 49957</name>
    <dbReference type="NCBI Taxonomy" id="525371"/>
    <lineage>
        <taxon>Bacteria</taxon>
        <taxon>Pseudomonadati</taxon>
        <taxon>Pseudomonadota</taxon>
        <taxon>Alphaproteobacteria</taxon>
        <taxon>Acetobacterales</taxon>
        <taxon>Roseomonadaceae</taxon>
        <taxon>Roseomonas</taxon>
    </lineage>
</organism>
<accession>D5RJS1</accession>
<dbReference type="AlphaFoldDB" id="D5RJS1"/>
<dbReference type="RefSeq" id="WP_007005180.1">
    <property type="nucleotide sequence ID" value="NZ_GG770781.1"/>
</dbReference>
<dbReference type="EMBL" id="ADVL01000218">
    <property type="protein sequence ID" value="EFH12448.1"/>
    <property type="molecule type" value="Genomic_DNA"/>
</dbReference>
<dbReference type="HOGENOM" id="CLU_1538906_0_0_5"/>
<name>D5RJS1_9PROT</name>
<comment type="caution">
    <text evidence="1">The sequence shown here is derived from an EMBL/GenBank/DDBJ whole genome shotgun (WGS) entry which is preliminary data.</text>
</comment>
<proteinExistence type="predicted"/>
<evidence type="ECO:0000313" key="2">
    <source>
        <dbReference type="Proteomes" id="UP000005324"/>
    </source>
</evidence>
<keyword evidence="2" id="KW-1185">Reference proteome</keyword>
<evidence type="ECO:0000313" key="1">
    <source>
        <dbReference type="EMBL" id="EFH12448.1"/>
    </source>
</evidence>
<gene>
    <name evidence="1" type="ORF">HMPREF0731_1331</name>
</gene>
<sequence>MSEYTDYYALRTDDPARLRDALAAAGAEAVIFDTEIETQAGPAWCPVALFGDDAVLPRLGPAIHIRVDEDQHGWQLNLLSEEGYRSITFFDRPFGQDGHVPDGFFPVPPAPIPPQGAAFLAGFFGLDWAVLRPVLVPGGFEAFCDAIGLPCLILLDQHLRIAPPGGAVLASEMG</sequence>
<dbReference type="Proteomes" id="UP000005324">
    <property type="component" value="Unassembled WGS sequence"/>
</dbReference>
<reference evidence="1 2" key="1">
    <citation type="submission" date="2010-04" db="EMBL/GenBank/DDBJ databases">
        <authorList>
            <person name="Qin X."/>
            <person name="Bachman B."/>
            <person name="Battles P."/>
            <person name="Bell A."/>
            <person name="Bess C."/>
            <person name="Bickham C."/>
            <person name="Chaboub L."/>
            <person name="Chen D."/>
            <person name="Coyle M."/>
            <person name="Deiros D.R."/>
            <person name="Dinh H."/>
            <person name="Forbes L."/>
            <person name="Fowler G."/>
            <person name="Francisco L."/>
            <person name="Fu Q."/>
            <person name="Gubbala S."/>
            <person name="Hale W."/>
            <person name="Han Y."/>
            <person name="Hemphill L."/>
            <person name="Highlander S.K."/>
            <person name="Hirani K."/>
            <person name="Hogues M."/>
            <person name="Jackson L."/>
            <person name="Jakkamsetti A."/>
            <person name="Javaid M."/>
            <person name="Jiang H."/>
            <person name="Korchina V."/>
            <person name="Kovar C."/>
            <person name="Lara F."/>
            <person name="Lee S."/>
            <person name="Mata R."/>
            <person name="Mathew T."/>
            <person name="Moen C."/>
            <person name="Morales K."/>
            <person name="Munidasa M."/>
            <person name="Nazareth L."/>
            <person name="Ngo R."/>
            <person name="Nguyen L."/>
            <person name="Okwuonu G."/>
            <person name="Ongeri F."/>
            <person name="Patil S."/>
            <person name="Petrosino J."/>
            <person name="Pham C."/>
            <person name="Pham P."/>
            <person name="Pu L.-L."/>
            <person name="Puazo M."/>
            <person name="Raj R."/>
            <person name="Reid J."/>
            <person name="Rouhana J."/>
            <person name="Saada N."/>
            <person name="Shang Y."/>
            <person name="Simmons D."/>
            <person name="Thornton R."/>
            <person name="Warren J."/>
            <person name="Weissenberger G."/>
            <person name="Zhang J."/>
            <person name="Zhang L."/>
            <person name="Zhou C."/>
            <person name="Zhu D."/>
            <person name="Muzny D."/>
            <person name="Worley K."/>
            <person name="Gibbs R."/>
        </authorList>
    </citation>
    <scope>NUCLEOTIDE SEQUENCE [LARGE SCALE GENOMIC DNA]</scope>
    <source>
        <strain evidence="1 2">ATCC 49957</strain>
    </source>
</reference>
<protein>
    <submittedName>
        <fullName evidence="1">Uncharacterized protein</fullName>
    </submittedName>
</protein>